<comment type="similarity">
    <text evidence="1">Belongs to the eukaryotic ribosomal protein eL27 family.</text>
</comment>
<dbReference type="GO" id="GO:0003735">
    <property type="term" value="F:structural constituent of ribosome"/>
    <property type="evidence" value="ECO:0007669"/>
    <property type="project" value="InterPro"/>
</dbReference>
<gene>
    <name evidence="4" type="primary">rpl27</name>
</gene>
<dbReference type="RefSeq" id="XP_001713349.1">
    <property type="nucleotide sequence ID" value="XM_001713297.1"/>
</dbReference>
<evidence type="ECO:0000313" key="4">
    <source>
        <dbReference type="EMBL" id="AAK39658.1"/>
    </source>
</evidence>
<dbReference type="PIR" id="E90120">
    <property type="entry name" value="E90120"/>
</dbReference>
<dbReference type="InterPro" id="IPR038655">
    <property type="entry name" value="Ribosomal_eL27_sf"/>
</dbReference>
<dbReference type="CDD" id="cd06090">
    <property type="entry name" value="KOW_RPL27"/>
    <property type="match status" value="1"/>
</dbReference>
<name>Q98SC5_GUITH</name>
<dbReference type="SUPFAM" id="SSF50104">
    <property type="entry name" value="Translation proteins SH3-like domain"/>
    <property type="match status" value="1"/>
</dbReference>
<evidence type="ECO:0000256" key="3">
    <source>
        <dbReference type="ARBA" id="ARBA00023274"/>
    </source>
</evidence>
<geneLocation type="nucleomorph" evidence="4"/>
<dbReference type="InterPro" id="IPR008991">
    <property type="entry name" value="Translation_prot_SH3-like_sf"/>
</dbReference>
<dbReference type="GeneID" id="857119"/>
<dbReference type="EMBL" id="AF083031">
    <property type="protein sequence ID" value="AAK39658.1"/>
    <property type="molecule type" value="Genomic_DNA"/>
</dbReference>
<organism evidence="4 5">
    <name type="scientific">Guillardia theta</name>
    <name type="common">Cryptophyte</name>
    <name type="synonym">Cryptomonas phi</name>
    <dbReference type="NCBI Taxonomy" id="55529"/>
    <lineage>
        <taxon>Eukaryota</taxon>
        <taxon>Cryptophyceae</taxon>
        <taxon>Pyrenomonadales</taxon>
        <taxon>Geminigeraceae</taxon>
        <taxon>Guillardia</taxon>
    </lineage>
</organism>
<dbReference type="AlphaFoldDB" id="Q98SC5"/>
<keyword evidence="2 4" id="KW-0689">Ribosomal protein</keyword>
<evidence type="ECO:0000256" key="2">
    <source>
        <dbReference type="ARBA" id="ARBA00022980"/>
    </source>
</evidence>
<dbReference type="Gene3D" id="2.30.30.770">
    <property type="match status" value="1"/>
</dbReference>
<evidence type="ECO:0000256" key="1">
    <source>
        <dbReference type="ARBA" id="ARBA00009124"/>
    </source>
</evidence>
<dbReference type="GO" id="GO:0005840">
    <property type="term" value="C:ribosome"/>
    <property type="evidence" value="ECO:0007669"/>
    <property type="project" value="UniProtKB-KW"/>
</dbReference>
<dbReference type="GO" id="GO:0006412">
    <property type="term" value="P:translation"/>
    <property type="evidence" value="ECO:0007669"/>
    <property type="project" value="InterPro"/>
</dbReference>
<reference evidence="4 5" key="1">
    <citation type="journal article" date="2001" name="Nature">
        <title>The highly reduced genome of an enslaved algal nucleus.</title>
        <authorList>
            <person name="Douglas S."/>
            <person name="Zauner S."/>
            <person name="Fraunholz M."/>
            <person name="Beaton M."/>
            <person name="Penny S."/>
            <person name="Deng L."/>
            <person name="Wu X."/>
            <person name="Reith M."/>
            <person name="Cavalier-Smith T."/>
            <person name="Maier U."/>
        </authorList>
    </citation>
    <scope>NUCLEOTIDE SEQUENCE [LARGE SCALE GENOMIC DNA]</scope>
</reference>
<dbReference type="Proteomes" id="UP000242167">
    <property type="component" value="Nucleomorph 3"/>
</dbReference>
<dbReference type="PANTHER" id="PTHR10497">
    <property type="entry name" value="60S RIBOSOMAL PROTEIN L27"/>
    <property type="match status" value="1"/>
</dbReference>
<evidence type="ECO:0000313" key="5">
    <source>
        <dbReference type="Proteomes" id="UP000242167"/>
    </source>
</evidence>
<dbReference type="Pfam" id="PF01777">
    <property type="entry name" value="Ribosomal_L27e"/>
    <property type="match status" value="1"/>
</dbReference>
<proteinExistence type="inferred from homology"/>
<dbReference type="InterPro" id="IPR041991">
    <property type="entry name" value="Ribosomal_eL27_KOW"/>
</dbReference>
<dbReference type="InterPro" id="IPR001141">
    <property type="entry name" value="Ribosomal_eL27"/>
</dbReference>
<accession>Q98SC5</accession>
<sequence length="144" mass="16984">MVNIYKTGRVVIVLSGKYAGKKAFVLKNSNIESLCEKKIIILGIKKEMKKIKYNMSKRKIISNLRFKTFIKTINIKHVFPTRYVIETDDVFKTLIDAYYTNKLGNKLNEHTNEKAKVNLVSINNYLQDRLLRGKNLWFFKKMKF</sequence>
<dbReference type="GO" id="GO:1990904">
    <property type="term" value="C:ribonucleoprotein complex"/>
    <property type="evidence" value="ECO:0007669"/>
    <property type="project" value="UniProtKB-KW"/>
</dbReference>
<keyword evidence="4" id="KW-0542">Nucleomorph</keyword>
<keyword evidence="3" id="KW-0687">Ribonucleoprotein</keyword>
<protein>
    <submittedName>
        <fullName evidence="4">60S ribosomal protein L27</fullName>
    </submittedName>
</protein>